<proteinExistence type="predicted"/>
<protein>
    <submittedName>
        <fullName evidence="2">Uncharacterized protein</fullName>
    </submittedName>
</protein>
<organism evidence="2 3">
    <name type="scientific">Catenulispora subtropica</name>
    <dbReference type="NCBI Taxonomy" id="450798"/>
    <lineage>
        <taxon>Bacteria</taxon>
        <taxon>Bacillati</taxon>
        <taxon>Actinomycetota</taxon>
        <taxon>Actinomycetes</taxon>
        <taxon>Catenulisporales</taxon>
        <taxon>Catenulisporaceae</taxon>
        <taxon>Catenulispora</taxon>
    </lineage>
</organism>
<sequence length="71" mass="7039">MKGKPPGSPSFSAGSQPLSADGPYTGSIGRPDSLSDDTFGLLKGSGARGRGVRGLLSAGYSVRLEATNGLG</sequence>
<keyword evidence="3" id="KW-1185">Reference proteome</keyword>
<evidence type="ECO:0000313" key="3">
    <source>
        <dbReference type="Proteomes" id="UP001499854"/>
    </source>
</evidence>
<evidence type="ECO:0000313" key="2">
    <source>
        <dbReference type="EMBL" id="GAA1972702.1"/>
    </source>
</evidence>
<gene>
    <name evidence="2" type="ORF">GCM10009838_35480</name>
</gene>
<comment type="caution">
    <text evidence="2">The sequence shown here is derived from an EMBL/GenBank/DDBJ whole genome shotgun (WGS) entry which is preliminary data.</text>
</comment>
<dbReference type="Proteomes" id="UP001499854">
    <property type="component" value="Unassembled WGS sequence"/>
</dbReference>
<evidence type="ECO:0000256" key="1">
    <source>
        <dbReference type="SAM" id="MobiDB-lite"/>
    </source>
</evidence>
<feature type="region of interest" description="Disordered" evidence="1">
    <location>
        <begin position="1"/>
        <end position="52"/>
    </location>
</feature>
<name>A0ABN2RPK4_9ACTN</name>
<reference evidence="2 3" key="1">
    <citation type="journal article" date="2019" name="Int. J. Syst. Evol. Microbiol.">
        <title>The Global Catalogue of Microorganisms (GCM) 10K type strain sequencing project: providing services to taxonomists for standard genome sequencing and annotation.</title>
        <authorList>
            <consortium name="The Broad Institute Genomics Platform"/>
            <consortium name="The Broad Institute Genome Sequencing Center for Infectious Disease"/>
            <person name="Wu L."/>
            <person name="Ma J."/>
        </authorList>
    </citation>
    <scope>NUCLEOTIDE SEQUENCE [LARGE SCALE GENOMIC DNA]</scope>
    <source>
        <strain evidence="2 3">JCM 16013</strain>
    </source>
</reference>
<feature type="compositionally biased region" description="Polar residues" evidence="1">
    <location>
        <begin position="9"/>
        <end position="18"/>
    </location>
</feature>
<accession>A0ABN2RPK4</accession>
<dbReference type="EMBL" id="BAAAQM010000018">
    <property type="protein sequence ID" value="GAA1972702.1"/>
    <property type="molecule type" value="Genomic_DNA"/>
</dbReference>